<dbReference type="RefSeq" id="WP_380702353.1">
    <property type="nucleotide sequence ID" value="NZ_JBHSAP010000007.1"/>
</dbReference>
<comment type="caution">
    <text evidence="3">The sequence shown here is derived from an EMBL/GenBank/DDBJ whole genome shotgun (WGS) entry which is preliminary data.</text>
</comment>
<reference evidence="4" key="1">
    <citation type="journal article" date="2019" name="Int. J. Syst. Evol. Microbiol.">
        <title>The Global Catalogue of Microorganisms (GCM) 10K type strain sequencing project: providing services to taxonomists for standard genome sequencing and annotation.</title>
        <authorList>
            <consortium name="The Broad Institute Genomics Platform"/>
            <consortium name="The Broad Institute Genome Sequencing Center for Infectious Disease"/>
            <person name="Wu L."/>
            <person name="Ma J."/>
        </authorList>
    </citation>
    <scope>NUCLEOTIDE SEQUENCE [LARGE SCALE GENOMIC DNA]</scope>
    <source>
        <strain evidence="4">IBRC-M 10813</strain>
    </source>
</reference>
<dbReference type="Gene3D" id="1.50.10.20">
    <property type="match status" value="1"/>
</dbReference>
<dbReference type="Gene3D" id="1.50.10.10">
    <property type="match status" value="1"/>
</dbReference>
<dbReference type="InterPro" id="IPR036249">
    <property type="entry name" value="Thioredoxin-like_sf"/>
</dbReference>
<feature type="domain" description="Spermatogenesis-associated protein 20-like TRX" evidence="2">
    <location>
        <begin position="4"/>
        <end position="165"/>
    </location>
</feature>
<organism evidence="3 4">
    <name type="scientific">Salinithrix halophila</name>
    <dbReference type="NCBI Taxonomy" id="1485204"/>
    <lineage>
        <taxon>Bacteria</taxon>
        <taxon>Bacillati</taxon>
        <taxon>Bacillota</taxon>
        <taxon>Bacilli</taxon>
        <taxon>Bacillales</taxon>
        <taxon>Thermoactinomycetaceae</taxon>
        <taxon>Salinithrix</taxon>
    </lineage>
</organism>
<dbReference type="Gene3D" id="3.40.30.10">
    <property type="entry name" value="Glutaredoxin"/>
    <property type="match status" value="1"/>
</dbReference>
<name>A0ABV8JDR7_9BACL</name>
<dbReference type="PANTHER" id="PTHR42899:SF1">
    <property type="entry name" value="SPERMATOGENESIS-ASSOCIATED PROTEIN 20"/>
    <property type="match status" value="1"/>
</dbReference>
<dbReference type="PANTHER" id="PTHR42899">
    <property type="entry name" value="SPERMATOGENESIS-ASSOCIATED PROTEIN 20"/>
    <property type="match status" value="1"/>
</dbReference>
<dbReference type="EMBL" id="JBHSAP010000007">
    <property type="protein sequence ID" value="MFC4075955.1"/>
    <property type="molecule type" value="Genomic_DNA"/>
</dbReference>
<keyword evidence="1" id="KW-0175">Coiled coil</keyword>
<dbReference type="InterPro" id="IPR012341">
    <property type="entry name" value="6hp_glycosidase-like_sf"/>
</dbReference>
<dbReference type="SUPFAM" id="SSF48208">
    <property type="entry name" value="Six-hairpin glycosidases"/>
    <property type="match status" value="1"/>
</dbReference>
<evidence type="ECO:0000259" key="2">
    <source>
        <dbReference type="Pfam" id="PF03190"/>
    </source>
</evidence>
<dbReference type="InterPro" id="IPR004879">
    <property type="entry name" value="Ssp411-like_TRX"/>
</dbReference>
<protein>
    <submittedName>
        <fullName evidence="3">Thioredoxin domain-containing protein</fullName>
    </submittedName>
</protein>
<dbReference type="Pfam" id="PF03190">
    <property type="entry name" value="Thioredox_DsbH"/>
    <property type="match status" value="1"/>
</dbReference>
<dbReference type="PIRSF" id="PIRSF006402">
    <property type="entry name" value="UCP006402_thioredoxin"/>
    <property type="match status" value="1"/>
</dbReference>
<dbReference type="InterPro" id="IPR024705">
    <property type="entry name" value="Ssp411"/>
</dbReference>
<dbReference type="InterPro" id="IPR008928">
    <property type="entry name" value="6-hairpin_glycosidase_sf"/>
</dbReference>
<gene>
    <name evidence="3" type="ORF">ACFOUO_03945</name>
</gene>
<accession>A0ABV8JDR7</accession>
<sequence>MNEPNRLIQEKSPYLLQHAYNPVDWHPWGDAAFEKARKEDKPIFLSIGYSTCHWCHVMERESFEEEEVAYLLNEWYVPVKVDREERPDVDNLYMTVCQALTGHGGWPLTVILTPEKKPFFAGTYFPKTARYGQPGLMDVLQRVGQVWKDEREKAMDVGERITQAIQTELKTTESGVLSEEMLKEAYNQFASSFDEQWGGFGPEPKFPRPHDLLFLLRYWKQNKEEKALEMVEGTLEAMRRGGIYDHVGFGFARYSVDKEWLVPHFEKMLYDNALLAYAYLEAFQVTRKETYAQTVREIFTYVLRDMTDAEGGFYSAEDADSEGVEGKFYVWTPAEVTEILGEQEGTLFCSCFDITADGNFEGHSIPNLIGRDLPAVAEEHGLNEEELARRLEAARKKLFEAREQRIHPHKDDKVLTSWNGLMIAALAKGARVLGEERYAEAAGKAAIFIRKRLTREDGRLLARWRDGEAAIPAYVDDYANLAWGLIELYEATFEPDHLKEALKLSEAMLDLFGDEKEGGFFFYGKDGEELLTRTKETYDGATPSGNSVAALNLIRLARFTGDPEWESRAETQLKAFAGSVKKAPIAYSFYLTALQFALGDPMEIVISGHNEDEITQEMIRLVQKAFLPGSVLLYRPEGKAEEITHLVPYTAEQHTVDRKPAAYICRNFACERPVTLLTELETKISE</sequence>
<dbReference type="Proteomes" id="UP001595843">
    <property type="component" value="Unassembled WGS sequence"/>
</dbReference>
<proteinExistence type="predicted"/>
<dbReference type="SUPFAM" id="SSF52833">
    <property type="entry name" value="Thioredoxin-like"/>
    <property type="match status" value="1"/>
</dbReference>
<dbReference type="CDD" id="cd02955">
    <property type="entry name" value="SSP411"/>
    <property type="match status" value="1"/>
</dbReference>
<feature type="coiled-coil region" evidence="1">
    <location>
        <begin position="377"/>
        <end position="404"/>
    </location>
</feature>
<evidence type="ECO:0000313" key="3">
    <source>
        <dbReference type="EMBL" id="MFC4075955.1"/>
    </source>
</evidence>
<keyword evidence="4" id="KW-1185">Reference proteome</keyword>
<evidence type="ECO:0000313" key="4">
    <source>
        <dbReference type="Proteomes" id="UP001595843"/>
    </source>
</evidence>
<evidence type="ECO:0000256" key="1">
    <source>
        <dbReference type="SAM" id="Coils"/>
    </source>
</evidence>